<evidence type="ECO:0000313" key="3">
    <source>
        <dbReference type="EMBL" id="MDV6298135.1"/>
    </source>
</evidence>
<evidence type="ECO:0000256" key="1">
    <source>
        <dbReference type="SAM" id="MobiDB-lite"/>
    </source>
</evidence>
<dbReference type="InterPro" id="IPR007555">
    <property type="entry name" value="DUF499"/>
</dbReference>
<proteinExistence type="predicted"/>
<name>A0AAE4QU36_9ACTN</name>
<gene>
    <name evidence="3" type="ORF">R3P82_03315</name>
</gene>
<reference evidence="3" key="1">
    <citation type="submission" date="2023-10" db="EMBL/GenBank/DDBJ databases">
        <title>Development of a sustainable strategy for remediation of hydrocarbon-contaminated territories based on the waste exchange concept.</title>
        <authorList>
            <person name="Krivoruchko A."/>
        </authorList>
    </citation>
    <scope>NUCLEOTIDE SEQUENCE</scope>
    <source>
        <strain evidence="3">IEGM 1175</strain>
    </source>
</reference>
<comment type="caution">
    <text evidence="3">The sequence shown here is derived from an EMBL/GenBank/DDBJ whole genome shotgun (WGS) entry which is preliminary data.</text>
</comment>
<evidence type="ECO:0000313" key="4">
    <source>
        <dbReference type="Proteomes" id="UP001185873"/>
    </source>
</evidence>
<feature type="compositionally biased region" description="Pro residues" evidence="1">
    <location>
        <begin position="1035"/>
        <end position="1046"/>
    </location>
</feature>
<dbReference type="AlphaFoldDB" id="A0AAE4QU36"/>
<evidence type="ECO:0000259" key="2">
    <source>
        <dbReference type="Pfam" id="PF18731"/>
    </source>
</evidence>
<accession>A0AAE4QU36</accession>
<organism evidence="3 4">
    <name type="scientific">Dietzia maris</name>
    <dbReference type="NCBI Taxonomy" id="37915"/>
    <lineage>
        <taxon>Bacteria</taxon>
        <taxon>Bacillati</taxon>
        <taxon>Actinomycetota</taxon>
        <taxon>Actinomycetes</taxon>
        <taxon>Mycobacteriales</taxon>
        <taxon>Dietziaceae</taxon>
        <taxon>Dietzia</taxon>
    </lineage>
</organism>
<dbReference type="Proteomes" id="UP001185873">
    <property type="component" value="Unassembled WGS sequence"/>
</dbReference>
<feature type="domain" description="Swt1-like HEPN" evidence="2">
    <location>
        <begin position="11"/>
        <end position="132"/>
    </location>
</feature>
<protein>
    <submittedName>
        <fullName evidence="3">Swt1 family HEPN domain-containing protein</fullName>
    </submittedName>
</protein>
<dbReference type="RefSeq" id="WP_317468521.1">
    <property type="nucleotide sequence ID" value="NZ_JAWLKJ010000001.1"/>
</dbReference>
<dbReference type="Pfam" id="PF04465">
    <property type="entry name" value="DUF499"/>
    <property type="match status" value="1"/>
</dbReference>
<feature type="region of interest" description="Disordered" evidence="1">
    <location>
        <begin position="1007"/>
        <end position="1052"/>
    </location>
</feature>
<dbReference type="InterPro" id="IPR041650">
    <property type="entry name" value="HEPN_Swt1"/>
</dbReference>
<dbReference type="Pfam" id="PF18731">
    <property type="entry name" value="HEPN_Swt1"/>
    <property type="match status" value="1"/>
</dbReference>
<dbReference type="EMBL" id="JAWLKJ010000001">
    <property type="protein sequence ID" value="MDV6298135.1"/>
    <property type="molecule type" value="Genomic_DNA"/>
</dbReference>
<sequence>MALSNRDRVDRGFIALARGLDTFLGRVLGPELADASWIELMEAVDYKKGLSNPGSYSTADPSVALKFITEKYTAKFRTGWYPLGKVLTRSQESWASELRDTRNIWAHEVARGFSNEDAHRALDTIERLLRACGQPAEADEVATHRIEVLRQSADKSDRAVSKSVGLAEADGANLPAWRTVLQPHPDVATGRFHAAEFAADLNTVASGRADSEYGEPVPFFERTFLTEGLKDLLVRSARRLGGDAGASPVINLQTTFGGGKTHSMLAVWHLASGTPVSAYSQDVQDLLGDYQLPTQVKRVALVGNHLQAGAPNIMPDGTVCNTLWGVLAWQLAGKQGFAAVAEADRTRTNPGDTLRQLLAEHGPSVILIDEWVAYARELYGRDDLAGGTFDTQFTFAQTLTEAVKAVPGTLLLISIPASAEMNDGEFVSNDEEVGGTNGRETLQRLQRVVARVADQWRPADKDESFEIVRRRLFVSPDREALGTISGVAKAMVAYYRKNNTVFPKEVQTPDYERQIRACYPVHPELFDQLYADWSTLPRFQRTRGVLRLMNVIVGALWASESAAPLIMPGNLPLAQESVGAELTQYLDDNWKAIIATDVDGPSAIPGQVDKDSPTYGSRHTARRLARTVFMGATPTLRSANKGLDRARVFLGTALPGDTPGNFHSALEAIADRATYFYSGGQAYWFDTQANTTRAAADYAEGLAREDVWAEIERRLRGHQQTSVTGFSGVHVAPESPADVPDTDAVRLVLVPPQYTHSGKDTGSAACSYVEKVLESRGSGARINRNMLIFLAADSKRADDLEGTVRKYLAWQHIVAAADTALDLTANQKAQAVERVSQHDQTTTTQLMSAYIWLVWPEQFDPSGKATLEEKKADGAGTSLAERAAERARTESQLSINYAPSRVRMDLDGPLGTVWRRDREMSVGTLWSYYSAYPYLQRLRDRSVLEHGLIAVPDDLHGRFALAEAKDGDRYVGLVLPEDDNRPLTLADSALVVDIEIAEAQREADRVVVVPPGGNRWHDGKNDDDSGGNSGAGSTLPPPSPPGPGPDPTRAAPTRYYASFEVPEERPSSRIKDVLNEVVANLRSQNGVTVRVSLEIEAEATDGFDESTVRTVRENGDVLNLDGNEFE</sequence>